<dbReference type="Pfam" id="PF01874">
    <property type="entry name" value="CitG"/>
    <property type="match status" value="1"/>
</dbReference>
<dbReference type="EMBL" id="HG992338">
    <property type="protein sequence ID" value="CAE6709662.1"/>
    <property type="molecule type" value="Genomic_DNA"/>
</dbReference>
<comment type="function">
    <text evidence="5">Involved in the formation of 2-(5''-phosphoribosyl)-3'-dephosphocoenzyme-A, the prosthetic group of the acyl-carrier protein of the malonate decarboxylase.</text>
</comment>
<evidence type="ECO:0000256" key="2">
    <source>
        <dbReference type="ARBA" id="ARBA00022679"/>
    </source>
</evidence>
<proteinExistence type="inferred from homology"/>
<dbReference type="Proteomes" id="UP000835287">
    <property type="component" value="Chromosome"/>
</dbReference>
<dbReference type="AlphaFoldDB" id="A0A8D6XY57"/>
<dbReference type="Proteomes" id="UP000835243">
    <property type="component" value="Chromosome"/>
</dbReference>
<dbReference type="GO" id="GO:0005524">
    <property type="term" value="F:ATP binding"/>
    <property type="evidence" value="ECO:0007669"/>
    <property type="project" value="UniProtKB-KW"/>
</dbReference>
<dbReference type="PANTHER" id="PTHR30201:SF2">
    <property type="entry name" value="2-(5''-TRIPHOSPHORIBOSYL)-3'-DEPHOSPHOCOENZYME-A SYNTHASE"/>
    <property type="match status" value="1"/>
</dbReference>
<evidence type="ECO:0000256" key="5">
    <source>
        <dbReference type="HAMAP-Rule" id="MF_01883"/>
    </source>
</evidence>
<evidence type="ECO:0000313" key="7">
    <source>
        <dbReference type="EMBL" id="CAE6709662.1"/>
    </source>
</evidence>
<keyword evidence="3 5" id="KW-0547">Nucleotide-binding</keyword>
<dbReference type="PANTHER" id="PTHR30201">
    <property type="entry name" value="TRIPHOSPHORIBOSYL-DEPHOSPHO-COA SYNTHASE"/>
    <property type="match status" value="1"/>
</dbReference>
<dbReference type="GO" id="GO:0051191">
    <property type="term" value="P:prosthetic group biosynthetic process"/>
    <property type="evidence" value="ECO:0007669"/>
    <property type="project" value="TreeGrafter"/>
</dbReference>
<evidence type="ECO:0000256" key="3">
    <source>
        <dbReference type="ARBA" id="ARBA00022741"/>
    </source>
</evidence>
<dbReference type="EMBL" id="HG992338">
    <property type="protein sequence ID" value="CAE6709687.1"/>
    <property type="molecule type" value="Genomic_DNA"/>
</dbReference>
<dbReference type="EC" id="2.4.2.52" evidence="5"/>
<evidence type="ECO:0000256" key="1">
    <source>
        <dbReference type="ARBA" id="ARBA00001210"/>
    </source>
</evidence>
<dbReference type="GO" id="GO:0046917">
    <property type="term" value="F:triphosphoribosyl-dephospho-CoA synthase activity"/>
    <property type="evidence" value="ECO:0007669"/>
    <property type="project" value="UniProtKB-UniRule"/>
</dbReference>
<sequence length="388" mass="40855">MSTLVERTADARRSVTPCNAVERQRPVTGAKQTGIAPSLVGAASQSTHLIRADRQSTLAPTPAAAHDVPPQPLLHLAPADDGSDRVHAPSRVACTHGELQDSAARQDASHPEAGTAGALAHRLGRLAVAALHTELGCAPKPGLVTPFHSGSHADMDASTFLRSLFALRGYFVAIAQAGIDNAPFEQLRQLGIAAEAAMLRATGGINTHRGAIFSLGLLTAQAARLRAVHGHAPSGEAVCSAVKEWRDALRAAPLDPRSNGQRVRAAFRISGVREQAAAGYPLLREIALPSLRSALRSDATREAALAQTLMRLIAEVDDLNLLHRGGQDGLAYAKAQAHAFLDDGGIAHPQWRACLHAIGRQFVARRLSPGGSADLLACAWFLHSQETA</sequence>
<reference evidence="6 8" key="1">
    <citation type="submission" date="2021-02" db="EMBL/GenBank/DDBJ databases">
        <authorList>
            <person name="Pothier F. J."/>
        </authorList>
    </citation>
    <scope>NUCLEOTIDE SEQUENCE</scope>
    <source>
        <strain evidence="7 8">301</strain>
        <strain evidence="6">CFBP 1159</strain>
    </source>
</reference>
<dbReference type="Gene3D" id="1.10.4200.10">
    <property type="entry name" value="Triphosphoribosyl-dephospho-CoA protein"/>
    <property type="match status" value="1"/>
</dbReference>
<gene>
    <name evidence="6" type="primary">citG</name>
    <name evidence="5" type="synonym">mdcB</name>
    <name evidence="6" type="ORF">CFBP1159_03800</name>
    <name evidence="7" type="ORF">XAC301_06480</name>
</gene>
<keyword evidence="8" id="KW-1185">Reference proteome</keyword>
<protein>
    <recommendedName>
        <fullName evidence="5">Probable 2-(5''-triphosphoribosyl)-3'-dephosphocoenzyme-A synthase</fullName>
        <shortName evidence="5">2-(5''-triphosphoribosyl)-3'-dephospho-CoA synthase</shortName>
        <ecNumber evidence="5">2.4.2.52</ecNumber>
    </recommendedName>
</protein>
<evidence type="ECO:0000256" key="4">
    <source>
        <dbReference type="ARBA" id="ARBA00022840"/>
    </source>
</evidence>
<keyword evidence="2 5" id="KW-0808">Transferase</keyword>
<comment type="similarity">
    <text evidence="5">Belongs to the CitG/MdcB family.</text>
</comment>
<dbReference type="EMBL" id="HG992341">
    <property type="protein sequence ID" value="CAE6699045.1"/>
    <property type="molecule type" value="Genomic_DNA"/>
</dbReference>
<organism evidence="6">
    <name type="scientific">Xanthomonas arboricola pv. corylina</name>
    <dbReference type="NCBI Taxonomy" id="487821"/>
    <lineage>
        <taxon>Bacteria</taxon>
        <taxon>Pseudomonadati</taxon>
        <taxon>Pseudomonadota</taxon>
        <taxon>Gammaproteobacteria</taxon>
        <taxon>Lysobacterales</taxon>
        <taxon>Lysobacteraceae</taxon>
        <taxon>Xanthomonas</taxon>
    </lineage>
</organism>
<dbReference type="EMBL" id="HG992341">
    <property type="protein sequence ID" value="CAE6699060.1"/>
    <property type="molecule type" value="Genomic_DNA"/>
</dbReference>
<dbReference type="NCBIfam" id="TIGR03132">
    <property type="entry name" value="malonate_mdcB"/>
    <property type="match status" value="1"/>
</dbReference>
<evidence type="ECO:0000313" key="6">
    <source>
        <dbReference type="EMBL" id="CAE6699060.1"/>
    </source>
</evidence>
<dbReference type="InterPro" id="IPR017555">
    <property type="entry name" value="TriPribosyl-deP-CoA_syn"/>
</dbReference>
<accession>A0A8D6XY57</accession>
<keyword evidence="4 5" id="KW-0067">ATP-binding</keyword>
<name>A0A8D6XY57_9XANT</name>
<dbReference type="HAMAP" id="MF_01883">
    <property type="entry name" value="MdcB"/>
    <property type="match status" value="1"/>
</dbReference>
<comment type="catalytic activity">
    <reaction evidence="1 5">
        <text>3'-dephospho-CoA + ATP = 2'-(5''-triphospho-alpha-D-ribosyl)-3'-dephospho-CoA + adenine</text>
        <dbReference type="Rhea" id="RHEA:15117"/>
        <dbReference type="ChEBI" id="CHEBI:16708"/>
        <dbReference type="ChEBI" id="CHEBI:30616"/>
        <dbReference type="ChEBI" id="CHEBI:57328"/>
        <dbReference type="ChEBI" id="CHEBI:61378"/>
        <dbReference type="EC" id="2.4.2.52"/>
    </reaction>
</comment>
<evidence type="ECO:0000313" key="8">
    <source>
        <dbReference type="Proteomes" id="UP000835287"/>
    </source>
</evidence>
<dbReference type="InterPro" id="IPR002736">
    <property type="entry name" value="CitG"/>
</dbReference>